<comment type="caution">
    <text evidence="1">The sequence shown here is derived from an EMBL/GenBank/DDBJ whole genome shotgun (WGS) entry which is preliminary data.</text>
</comment>
<evidence type="ECO:0000313" key="1">
    <source>
        <dbReference type="EMBL" id="PWF23913.1"/>
    </source>
</evidence>
<accession>A0A2V1K3I5</accession>
<reference evidence="2" key="1">
    <citation type="submission" date="2018-05" db="EMBL/GenBank/DDBJ databases">
        <authorList>
            <person name="Li Y."/>
        </authorList>
    </citation>
    <scope>NUCLEOTIDE SEQUENCE [LARGE SCALE GENOMIC DNA]</scope>
    <source>
        <strain evidence="2">3d-2-2</strain>
    </source>
</reference>
<protein>
    <submittedName>
        <fullName evidence="1">Uncharacterized protein</fullName>
    </submittedName>
</protein>
<keyword evidence="2" id="KW-1185">Reference proteome</keyword>
<organism evidence="1 2">
    <name type="scientific">Corticimicrobacter populi</name>
    <dbReference type="NCBI Taxonomy" id="2175229"/>
    <lineage>
        <taxon>Bacteria</taxon>
        <taxon>Pseudomonadati</taxon>
        <taxon>Pseudomonadota</taxon>
        <taxon>Betaproteobacteria</taxon>
        <taxon>Burkholderiales</taxon>
        <taxon>Alcaligenaceae</taxon>
        <taxon>Corticimicrobacter</taxon>
    </lineage>
</organism>
<dbReference type="RefSeq" id="WP_146193441.1">
    <property type="nucleotide sequence ID" value="NZ_QETA01000002.1"/>
</dbReference>
<evidence type="ECO:0000313" key="2">
    <source>
        <dbReference type="Proteomes" id="UP000245212"/>
    </source>
</evidence>
<gene>
    <name evidence="1" type="ORF">DD235_06165</name>
</gene>
<proteinExistence type="predicted"/>
<dbReference type="Proteomes" id="UP000245212">
    <property type="component" value="Unassembled WGS sequence"/>
</dbReference>
<dbReference type="EMBL" id="QETA01000002">
    <property type="protein sequence ID" value="PWF23913.1"/>
    <property type="molecule type" value="Genomic_DNA"/>
</dbReference>
<name>A0A2V1K3I5_9BURK</name>
<dbReference type="AlphaFoldDB" id="A0A2V1K3I5"/>
<sequence length="125" mass="13844">MKNGFRFDALANKTFFTEPGKSDVFFGLQARIKNSASVTPISTLQELTAALRHERYYIAHNMVMHKGKTAVFMGEMVEVASADLVEFLQGSMEGGDLRDFLVAPADSGYPDHVITVGEDGSYLYR</sequence>